<dbReference type="SUPFAM" id="SSF56112">
    <property type="entry name" value="Protein kinase-like (PK-like)"/>
    <property type="match status" value="1"/>
</dbReference>
<evidence type="ECO:0000256" key="16">
    <source>
        <dbReference type="ARBA" id="ARBA00023139"/>
    </source>
</evidence>
<name>A0A453P6J7_AEGTS</name>
<evidence type="ECO:0000313" key="29">
    <source>
        <dbReference type="Proteomes" id="UP000015105"/>
    </source>
</evidence>
<evidence type="ECO:0000256" key="20">
    <source>
        <dbReference type="ARBA" id="ARBA00049308"/>
    </source>
</evidence>
<dbReference type="GO" id="GO:0005524">
    <property type="term" value="F:ATP binding"/>
    <property type="evidence" value="ECO:0007669"/>
    <property type="project" value="UniProtKB-KW"/>
</dbReference>
<dbReference type="SMART" id="SM00220">
    <property type="entry name" value="S_TKc"/>
    <property type="match status" value="1"/>
</dbReference>
<evidence type="ECO:0000256" key="23">
    <source>
        <dbReference type="ARBA" id="ARBA00063077"/>
    </source>
</evidence>
<proteinExistence type="predicted"/>
<evidence type="ECO:0000256" key="14">
    <source>
        <dbReference type="ARBA" id="ARBA00023136"/>
    </source>
</evidence>
<evidence type="ECO:0000256" key="6">
    <source>
        <dbReference type="ARBA" id="ARBA00022527"/>
    </source>
</evidence>
<dbReference type="Gene3D" id="3.30.200.20">
    <property type="entry name" value="Phosphorylase Kinase, domain 1"/>
    <property type="match status" value="1"/>
</dbReference>
<evidence type="ECO:0000256" key="17">
    <source>
        <dbReference type="ARBA" id="ARBA00047899"/>
    </source>
</evidence>
<evidence type="ECO:0000256" key="26">
    <source>
        <dbReference type="SAM" id="MobiDB-lite"/>
    </source>
</evidence>
<evidence type="ECO:0000256" key="18">
    <source>
        <dbReference type="ARBA" id="ARBA00048679"/>
    </source>
</evidence>
<keyword evidence="14" id="KW-0472">Membrane</keyword>
<feature type="domain" description="Protein kinase" evidence="27">
    <location>
        <begin position="120"/>
        <end position="401"/>
    </location>
</feature>
<keyword evidence="10" id="KW-0547">Nucleotide-binding</keyword>
<evidence type="ECO:0000256" key="9">
    <source>
        <dbReference type="ARBA" id="ARBA00022692"/>
    </source>
</evidence>
<keyword evidence="11" id="KW-0067">ATP-binding</keyword>
<evidence type="ECO:0000256" key="15">
    <source>
        <dbReference type="ARBA" id="ARBA00023137"/>
    </source>
</evidence>
<keyword evidence="16" id="KW-0564">Palmitate</keyword>
<dbReference type="AlphaFoldDB" id="A0A453P6J7"/>
<dbReference type="InterPro" id="IPR047117">
    <property type="entry name" value="PERK1-13-like"/>
</dbReference>
<dbReference type="GO" id="GO:0004674">
    <property type="term" value="F:protein serine/threonine kinase activity"/>
    <property type="evidence" value="ECO:0007669"/>
    <property type="project" value="UniProtKB-KW"/>
</dbReference>
<dbReference type="PROSITE" id="PS00108">
    <property type="entry name" value="PROTEIN_KINASE_ST"/>
    <property type="match status" value="1"/>
</dbReference>
<keyword evidence="15" id="KW-0829">Tyrosine-protein kinase</keyword>
<comment type="catalytic activity">
    <reaction evidence="18">
        <text>L-seryl-[protein] + ATP = O-phospho-L-seryl-[protein] + ADP + H(+)</text>
        <dbReference type="Rhea" id="RHEA:17989"/>
        <dbReference type="Rhea" id="RHEA-COMP:9863"/>
        <dbReference type="Rhea" id="RHEA-COMP:11604"/>
        <dbReference type="ChEBI" id="CHEBI:15378"/>
        <dbReference type="ChEBI" id="CHEBI:29999"/>
        <dbReference type="ChEBI" id="CHEBI:30616"/>
        <dbReference type="ChEBI" id="CHEBI:83421"/>
        <dbReference type="ChEBI" id="CHEBI:456216"/>
        <dbReference type="EC" id="2.7.11.1"/>
    </reaction>
</comment>
<dbReference type="GO" id="GO:1902074">
    <property type="term" value="P:response to salt"/>
    <property type="evidence" value="ECO:0007669"/>
    <property type="project" value="UniProtKB-ARBA"/>
</dbReference>
<evidence type="ECO:0000256" key="4">
    <source>
        <dbReference type="ARBA" id="ARBA00013203"/>
    </source>
</evidence>
<evidence type="ECO:0000256" key="24">
    <source>
        <dbReference type="ARBA" id="ARBA00072135"/>
    </source>
</evidence>
<dbReference type="PANTHER" id="PTHR47982">
    <property type="entry name" value="PROLINE-RICH RECEPTOR-LIKE PROTEIN KINASE PERK4"/>
    <property type="match status" value="1"/>
</dbReference>
<dbReference type="GO" id="GO:0009414">
    <property type="term" value="P:response to water deprivation"/>
    <property type="evidence" value="ECO:0007669"/>
    <property type="project" value="UniProtKB-ARBA"/>
</dbReference>
<evidence type="ECO:0000256" key="22">
    <source>
        <dbReference type="ARBA" id="ARBA00056810"/>
    </source>
</evidence>
<evidence type="ECO:0000256" key="25">
    <source>
        <dbReference type="ARBA" id="ARBA00077493"/>
    </source>
</evidence>
<keyword evidence="6" id="KW-0723">Serine/threonine-protein kinase</keyword>
<keyword evidence="16" id="KW-0449">Lipoprotein</keyword>
<evidence type="ECO:0000256" key="11">
    <source>
        <dbReference type="ARBA" id="ARBA00022840"/>
    </source>
</evidence>
<dbReference type="GO" id="GO:0004713">
    <property type="term" value="F:protein tyrosine kinase activity"/>
    <property type="evidence" value="ECO:0007669"/>
    <property type="project" value="UniProtKB-KW"/>
</dbReference>
<dbReference type="InterPro" id="IPR011009">
    <property type="entry name" value="Kinase-like_dom_sf"/>
</dbReference>
<dbReference type="PANTHER" id="PTHR47982:SF11">
    <property type="entry name" value="PROTEIN KINASE DOMAIN-CONTAINING PROTEIN"/>
    <property type="match status" value="1"/>
</dbReference>
<reference evidence="28" key="4">
    <citation type="submission" date="2019-03" db="UniProtKB">
        <authorList>
            <consortium name="EnsemblPlants"/>
        </authorList>
    </citation>
    <scope>IDENTIFICATION</scope>
</reference>
<keyword evidence="9" id="KW-0812">Transmembrane</keyword>
<evidence type="ECO:0000256" key="21">
    <source>
        <dbReference type="ARBA" id="ARBA00051680"/>
    </source>
</evidence>
<reference evidence="28" key="3">
    <citation type="journal article" date="2017" name="Nature">
        <title>Genome sequence of the progenitor of the wheat D genome Aegilops tauschii.</title>
        <authorList>
            <person name="Luo M.C."/>
            <person name="Gu Y.Q."/>
            <person name="Puiu D."/>
            <person name="Wang H."/>
            <person name="Twardziok S.O."/>
            <person name="Deal K.R."/>
            <person name="Huo N."/>
            <person name="Zhu T."/>
            <person name="Wang L."/>
            <person name="Wang Y."/>
            <person name="McGuire P.E."/>
            <person name="Liu S."/>
            <person name="Long H."/>
            <person name="Ramasamy R.K."/>
            <person name="Rodriguez J.C."/>
            <person name="Van S.L."/>
            <person name="Yuan L."/>
            <person name="Wang Z."/>
            <person name="Xia Z."/>
            <person name="Xiao L."/>
            <person name="Anderson O.D."/>
            <person name="Ouyang S."/>
            <person name="Liang Y."/>
            <person name="Zimin A.V."/>
            <person name="Pertea G."/>
            <person name="Qi P."/>
            <person name="Bennetzen J.L."/>
            <person name="Dai X."/>
            <person name="Dawson M.W."/>
            <person name="Muller H.G."/>
            <person name="Kugler K."/>
            <person name="Rivarola-Duarte L."/>
            <person name="Spannagl M."/>
            <person name="Mayer K.F.X."/>
            <person name="Lu F.H."/>
            <person name="Bevan M.W."/>
            <person name="Leroy P."/>
            <person name="Li P."/>
            <person name="You F.M."/>
            <person name="Sun Q."/>
            <person name="Liu Z."/>
            <person name="Lyons E."/>
            <person name="Wicker T."/>
            <person name="Salzberg S.L."/>
            <person name="Devos K.M."/>
            <person name="Dvorak J."/>
        </authorList>
    </citation>
    <scope>NUCLEOTIDE SEQUENCE [LARGE SCALE GENOMIC DNA]</scope>
    <source>
        <strain evidence="28">cv. AL8/78</strain>
    </source>
</reference>
<dbReference type="InterPro" id="IPR008271">
    <property type="entry name" value="Ser/Thr_kinase_AS"/>
</dbReference>
<evidence type="ECO:0000256" key="2">
    <source>
        <dbReference type="ARBA" id="ARBA00004193"/>
    </source>
</evidence>
<comment type="subcellular location">
    <subcellularLocation>
        <location evidence="2">Cell membrane</location>
        <topology evidence="2">Lipid-anchor</topology>
    </subcellularLocation>
    <subcellularLocation>
        <location evidence="1">Cell membrane</location>
        <topology evidence="1">Single-pass membrane protein</topology>
    </subcellularLocation>
</comment>
<evidence type="ECO:0000256" key="10">
    <source>
        <dbReference type="ARBA" id="ARBA00022741"/>
    </source>
</evidence>
<reference evidence="28" key="5">
    <citation type="journal article" date="2021" name="G3 (Bethesda)">
        <title>Aegilops tauschii genome assembly Aet v5.0 features greater sequence contiguity and improved annotation.</title>
        <authorList>
            <person name="Wang L."/>
            <person name="Zhu T."/>
            <person name="Rodriguez J.C."/>
            <person name="Deal K.R."/>
            <person name="Dubcovsky J."/>
            <person name="McGuire P.E."/>
            <person name="Lux T."/>
            <person name="Spannagl M."/>
            <person name="Mayer K.F.X."/>
            <person name="Baldrich P."/>
            <person name="Meyers B.C."/>
            <person name="Huo N."/>
            <person name="Gu Y.Q."/>
            <person name="Zhou H."/>
            <person name="Devos K.M."/>
            <person name="Bennetzen J.L."/>
            <person name="Unver T."/>
            <person name="Budak H."/>
            <person name="Gulick P.J."/>
            <person name="Galiba G."/>
            <person name="Kalapos B."/>
            <person name="Nelson D.R."/>
            <person name="Li P."/>
            <person name="You F.M."/>
            <person name="Luo M.C."/>
            <person name="Dvorak J."/>
        </authorList>
    </citation>
    <scope>NUCLEOTIDE SEQUENCE [LARGE SCALE GENOMIC DNA]</scope>
    <source>
        <strain evidence="28">cv. AL8/78</strain>
    </source>
</reference>
<dbReference type="Gene3D" id="1.10.510.10">
    <property type="entry name" value="Transferase(Phosphotransferase) domain 1"/>
    <property type="match status" value="1"/>
</dbReference>
<accession>A0A453P6J7</accession>
<evidence type="ECO:0000256" key="7">
    <source>
        <dbReference type="ARBA" id="ARBA00022553"/>
    </source>
</evidence>
<evidence type="ECO:0000256" key="13">
    <source>
        <dbReference type="ARBA" id="ARBA00023016"/>
    </source>
</evidence>
<comment type="catalytic activity">
    <reaction evidence="19">
        <text>L-seryl-[protein] + ATP = O-phospho-L-seryl-[protein] + ADP + H(+)</text>
        <dbReference type="Rhea" id="RHEA:17989"/>
        <dbReference type="Rhea" id="RHEA-COMP:9863"/>
        <dbReference type="Rhea" id="RHEA-COMP:11604"/>
        <dbReference type="ChEBI" id="CHEBI:15378"/>
        <dbReference type="ChEBI" id="CHEBI:29999"/>
        <dbReference type="ChEBI" id="CHEBI:30616"/>
        <dbReference type="ChEBI" id="CHEBI:83421"/>
        <dbReference type="ChEBI" id="CHEBI:456216"/>
        <dbReference type="EC" id="2.7.12.1"/>
    </reaction>
</comment>
<keyword evidence="7" id="KW-0597">Phosphoprotein</keyword>
<protein>
    <recommendedName>
        <fullName evidence="24">Salt tolerance receptor-like cytoplasmic kinase 1</fullName>
        <ecNumber evidence="3">2.7.11.1</ecNumber>
        <ecNumber evidence="4">2.7.12.1</ecNumber>
    </recommendedName>
    <alternativeName>
        <fullName evidence="25">Receptor-like cytoplasmic kinase 154</fullName>
    </alternativeName>
</protein>
<feature type="region of interest" description="Disordered" evidence="26">
    <location>
        <begin position="79"/>
        <end position="107"/>
    </location>
</feature>
<comment type="catalytic activity">
    <reaction evidence="20">
        <text>L-threonyl-[protein] + ATP = O-phospho-L-threonyl-[protein] + ADP + H(+)</text>
        <dbReference type="Rhea" id="RHEA:46608"/>
        <dbReference type="Rhea" id="RHEA-COMP:11060"/>
        <dbReference type="Rhea" id="RHEA-COMP:11605"/>
        <dbReference type="ChEBI" id="CHEBI:15378"/>
        <dbReference type="ChEBI" id="CHEBI:30013"/>
        <dbReference type="ChEBI" id="CHEBI:30616"/>
        <dbReference type="ChEBI" id="CHEBI:61977"/>
        <dbReference type="ChEBI" id="CHEBI:456216"/>
        <dbReference type="EC" id="2.7.12.1"/>
    </reaction>
</comment>
<keyword evidence="12" id="KW-1133">Transmembrane helix</keyword>
<dbReference type="FunFam" id="1.10.510.10:FF:000514">
    <property type="entry name" value="Putative receptor-like protein kinase"/>
    <property type="match status" value="1"/>
</dbReference>
<evidence type="ECO:0000256" key="19">
    <source>
        <dbReference type="ARBA" id="ARBA00049003"/>
    </source>
</evidence>
<dbReference type="Gramene" id="AET6Gv20625700.3">
    <property type="protein sequence ID" value="AET6Gv20625700.3"/>
    <property type="gene ID" value="AET6Gv20625700"/>
</dbReference>
<comment type="function">
    <text evidence="22">Acts probably as a dual specificity protein kinase. Regulates hydrogen peroxide (H(2)O(2)) homeostasis and improves salt tolerance by phosphorylating tyrosine residues of CATC thus activating its catalase activity. Promotes growth at the seedling stage and prevents grain yield loss under salt stress conditions.</text>
</comment>
<reference evidence="29" key="1">
    <citation type="journal article" date="2014" name="Science">
        <title>Ancient hybridizations among the ancestral genomes of bread wheat.</title>
        <authorList>
            <consortium name="International Wheat Genome Sequencing Consortium,"/>
            <person name="Marcussen T."/>
            <person name="Sandve S.R."/>
            <person name="Heier L."/>
            <person name="Spannagl M."/>
            <person name="Pfeifer M."/>
            <person name="Jakobsen K.S."/>
            <person name="Wulff B.B."/>
            <person name="Steuernagel B."/>
            <person name="Mayer K.F."/>
            <person name="Olsen O.A."/>
        </authorList>
    </citation>
    <scope>NUCLEOTIDE SEQUENCE [LARGE SCALE GENOMIC DNA]</scope>
    <source>
        <strain evidence="29">cv. AL8/78</strain>
    </source>
</reference>
<dbReference type="GO" id="GO:0009409">
    <property type="term" value="P:response to cold"/>
    <property type="evidence" value="ECO:0007669"/>
    <property type="project" value="UniProtKB-ARBA"/>
</dbReference>
<evidence type="ECO:0000256" key="1">
    <source>
        <dbReference type="ARBA" id="ARBA00004162"/>
    </source>
</evidence>
<keyword evidence="8" id="KW-0808">Transferase</keyword>
<reference evidence="29" key="2">
    <citation type="journal article" date="2017" name="Nat. Plants">
        <title>The Aegilops tauschii genome reveals multiple impacts of transposons.</title>
        <authorList>
            <person name="Zhao G."/>
            <person name="Zou C."/>
            <person name="Li K."/>
            <person name="Wang K."/>
            <person name="Li T."/>
            <person name="Gao L."/>
            <person name="Zhang X."/>
            <person name="Wang H."/>
            <person name="Yang Z."/>
            <person name="Liu X."/>
            <person name="Jiang W."/>
            <person name="Mao L."/>
            <person name="Kong X."/>
            <person name="Jiao Y."/>
            <person name="Jia J."/>
        </authorList>
    </citation>
    <scope>NUCLEOTIDE SEQUENCE [LARGE SCALE GENOMIC DNA]</scope>
    <source>
        <strain evidence="29">cv. AL8/78</strain>
    </source>
</reference>
<keyword evidence="6" id="KW-0418">Kinase</keyword>
<dbReference type="STRING" id="200361.A0A453P6J7"/>
<dbReference type="EC" id="2.7.12.1" evidence="4"/>
<sequence length="415" mass="44691">TRPLSRAQASPERSQREKYALLPCNNSDGKRAFSISIPVGISINDAPRARTVCVWCVPAARAMLPGCGLLDCLRRGERDTRDAGQTDPRVSAEPSGGSASGKSGRARRLEWAEVESVTGGFSSRVIGQGGFSTVYLASLTSSRLGAVKVQRSSERLHRVFRQELDVLMSVRHPHIVRLLGYCDEREEGVLVFEYAPNGDLHERLHRSGQRRAALPWARRMAVAFQVAMALEYLHESQDPAVIHGDVKASNVLLDANMDVKLCDFGFAHVGFSAAVLPAAARASARHVMGSPGYVDPHFLRSGVATKKSDVYSFGVLLLELVTGREAICADTGCRLTVTVAPVVSEGKVADVVDRRLGDAYDREEAVTVAALALQCINASSGLRPSMTDVVRVLQEKTSALISAVGPKPASMMVVS</sequence>
<dbReference type="FunFam" id="3.30.200.20:FF:000419">
    <property type="entry name" value="Putative receptor-like protein kinase"/>
    <property type="match status" value="1"/>
</dbReference>
<dbReference type="EnsemblPlants" id="AET6Gv20625700.3">
    <property type="protein sequence ID" value="AET6Gv20625700.3"/>
    <property type="gene ID" value="AET6Gv20625700"/>
</dbReference>
<dbReference type="EC" id="2.7.11.1" evidence="3"/>
<organism evidence="28 29">
    <name type="scientific">Aegilops tauschii subsp. strangulata</name>
    <name type="common">Goatgrass</name>
    <dbReference type="NCBI Taxonomy" id="200361"/>
    <lineage>
        <taxon>Eukaryota</taxon>
        <taxon>Viridiplantae</taxon>
        <taxon>Streptophyta</taxon>
        <taxon>Embryophyta</taxon>
        <taxon>Tracheophyta</taxon>
        <taxon>Spermatophyta</taxon>
        <taxon>Magnoliopsida</taxon>
        <taxon>Liliopsida</taxon>
        <taxon>Poales</taxon>
        <taxon>Poaceae</taxon>
        <taxon>BOP clade</taxon>
        <taxon>Pooideae</taxon>
        <taxon>Triticodae</taxon>
        <taxon>Triticeae</taxon>
        <taxon>Triticinae</taxon>
        <taxon>Aegilops</taxon>
    </lineage>
</organism>
<evidence type="ECO:0000256" key="8">
    <source>
        <dbReference type="ARBA" id="ARBA00022679"/>
    </source>
</evidence>
<dbReference type="Proteomes" id="UP000015105">
    <property type="component" value="Chromosome 6D"/>
</dbReference>
<keyword evidence="29" id="KW-1185">Reference proteome</keyword>
<dbReference type="Pfam" id="PF00069">
    <property type="entry name" value="Pkinase"/>
    <property type="match status" value="1"/>
</dbReference>
<dbReference type="PROSITE" id="PS50011">
    <property type="entry name" value="PROTEIN_KINASE_DOM"/>
    <property type="match status" value="1"/>
</dbReference>
<keyword evidence="13" id="KW-0346">Stress response</keyword>
<evidence type="ECO:0000256" key="3">
    <source>
        <dbReference type="ARBA" id="ARBA00012513"/>
    </source>
</evidence>
<keyword evidence="5" id="KW-1003">Cell membrane</keyword>
<comment type="catalytic activity">
    <reaction evidence="21">
        <text>L-tyrosyl-[protein] + ATP = O-phospho-L-tyrosyl-[protein] + ADP + H(+)</text>
        <dbReference type="Rhea" id="RHEA:10596"/>
        <dbReference type="Rhea" id="RHEA-COMP:10136"/>
        <dbReference type="Rhea" id="RHEA-COMP:20101"/>
        <dbReference type="ChEBI" id="CHEBI:15378"/>
        <dbReference type="ChEBI" id="CHEBI:30616"/>
        <dbReference type="ChEBI" id="CHEBI:46858"/>
        <dbReference type="ChEBI" id="CHEBI:61978"/>
        <dbReference type="ChEBI" id="CHEBI:456216"/>
        <dbReference type="EC" id="2.7.12.1"/>
    </reaction>
</comment>
<evidence type="ECO:0000256" key="12">
    <source>
        <dbReference type="ARBA" id="ARBA00022989"/>
    </source>
</evidence>
<comment type="catalytic activity">
    <reaction evidence="17">
        <text>L-threonyl-[protein] + ATP = O-phospho-L-threonyl-[protein] + ADP + H(+)</text>
        <dbReference type="Rhea" id="RHEA:46608"/>
        <dbReference type="Rhea" id="RHEA-COMP:11060"/>
        <dbReference type="Rhea" id="RHEA-COMP:11605"/>
        <dbReference type="ChEBI" id="CHEBI:15378"/>
        <dbReference type="ChEBI" id="CHEBI:30013"/>
        <dbReference type="ChEBI" id="CHEBI:30616"/>
        <dbReference type="ChEBI" id="CHEBI:61977"/>
        <dbReference type="ChEBI" id="CHEBI:456216"/>
        <dbReference type="EC" id="2.7.11.1"/>
    </reaction>
</comment>
<evidence type="ECO:0000256" key="5">
    <source>
        <dbReference type="ARBA" id="ARBA00022475"/>
    </source>
</evidence>
<evidence type="ECO:0000259" key="27">
    <source>
        <dbReference type="PROSITE" id="PS50011"/>
    </source>
</evidence>
<dbReference type="GO" id="GO:0004712">
    <property type="term" value="F:protein serine/threonine/tyrosine kinase activity"/>
    <property type="evidence" value="ECO:0007669"/>
    <property type="project" value="UniProtKB-EC"/>
</dbReference>
<dbReference type="GO" id="GO:0005886">
    <property type="term" value="C:plasma membrane"/>
    <property type="evidence" value="ECO:0007669"/>
    <property type="project" value="UniProtKB-SubCell"/>
</dbReference>
<comment type="subunit">
    <text evidence="23">Self-interacts. Interacts with CATA, CATB and CATC at the plasma membrane.</text>
</comment>
<evidence type="ECO:0000313" key="28">
    <source>
        <dbReference type="EnsemblPlants" id="AET6Gv20625700.3"/>
    </source>
</evidence>
<dbReference type="InterPro" id="IPR000719">
    <property type="entry name" value="Prot_kinase_dom"/>
</dbReference>